<comment type="caution">
    <text evidence="1">The sequence shown here is derived from an EMBL/GenBank/DDBJ whole genome shotgun (WGS) entry which is preliminary data.</text>
</comment>
<evidence type="ECO:0000313" key="2">
    <source>
        <dbReference type="Proteomes" id="UP000649617"/>
    </source>
</evidence>
<reference evidence="1" key="1">
    <citation type="submission" date="2021-02" db="EMBL/GenBank/DDBJ databases">
        <authorList>
            <person name="Dougan E. K."/>
            <person name="Rhodes N."/>
            <person name="Thang M."/>
            <person name="Chan C."/>
        </authorList>
    </citation>
    <scope>NUCLEOTIDE SEQUENCE</scope>
</reference>
<dbReference type="EMBL" id="CAJNIZ010038914">
    <property type="protein sequence ID" value="CAE7584699.1"/>
    <property type="molecule type" value="Genomic_DNA"/>
</dbReference>
<name>A0A812UUY2_SYMPI</name>
<protein>
    <submittedName>
        <fullName evidence="1">Uncharacterized protein</fullName>
    </submittedName>
</protein>
<accession>A0A812UUY2</accession>
<organism evidence="1 2">
    <name type="scientific">Symbiodinium pilosum</name>
    <name type="common">Dinoflagellate</name>
    <dbReference type="NCBI Taxonomy" id="2952"/>
    <lineage>
        <taxon>Eukaryota</taxon>
        <taxon>Sar</taxon>
        <taxon>Alveolata</taxon>
        <taxon>Dinophyceae</taxon>
        <taxon>Suessiales</taxon>
        <taxon>Symbiodiniaceae</taxon>
        <taxon>Symbiodinium</taxon>
    </lineage>
</organism>
<gene>
    <name evidence="1" type="ORF">SPIL2461_LOCUS15632</name>
</gene>
<evidence type="ECO:0000313" key="1">
    <source>
        <dbReference type="EMBL" id="CAE7584699.1"/>
    </source>
</evidence>
<proteinExistence type="predicted"/>
<dbReference type="AlphaFoldDB" id="A0A812UUY2"/>
<sequence>MFSANDAGYNWVDEMDVSPASSHQSGFERFGAMMIKNAGVATQTGGSTGRNDAVINTGVEAPGQLVEEGSSTMRVKRIVDSSEILSQYHRDALYLEQDIRFLEHKLGCEMKELKELRKTFDDWGSRMKKFRMVSQCDSFTQVGSTDMPEQHPT</sequence>
<dbReference type="Proteomes" id="UP000649617">
    <property type="component" value="Unassembled WGS sequence"/>
</dbReference>
<keyword evidence="2" id="KW-1185">Reference proteome</keyword>